<protein>
    <recommendedName>
        <fullName evidence="4">Glycosyltransferase RgtA/B/C/D-like domain-containing protein</fullName>
    </recommendedName>
</protein>
<evidence type="ECO:0000256" key="1">
    <source>
        <dbReference type="SAM" id="Phobius"/>
    </source>
</evidence>
<feature type="transmembrane region" description="Helical" evidence="1">
    <location>
        <begin position="266"/>
        <end position="284"/>
    </location>
</feature>
<dbReference type="AlphaFoldDB" id="A0A1F4UQL0"/>
<feature type="transmembrane region" description="Helical" evidence="1">
    <location>
        <begin position="75"/>
        <end position="96"/>
    </location>
</feature>
<reference evidence="2 3" key="1">
    <citation type="journal article" date="2016" name="Nat. Commun.">
        <title>Thousands of microbial genomes shed light on interconnected biogeochemical processes in an aquifer system.</title>
        <authorList>
            <person name="Anantharaman K."/>
            <person name="Brown C.T."/>
            <person name="Hug L.A."/>
            <person name="Sharon I."/>
            <person name="Castelle C.J."/>
            <person name="Probst A.J."/>
            <person name="Thomas B.C."/>
            <person name="Singh A."/>
            <person name="Wilkins M.J."/>
            <person name="Karaoz U."/>
            <person name="Brodie E.L."/>
            <person name="Williams K.H."/>
            <person name="Hubbard S.S."/>
            <person name="Banfield J.F."/>
        </authorList>
    </citation>
    <scope>NUCLEOTIDE SEQUENCE [LARGE SCALE GENOMIC DNA]</scope>
</reference>
<evidence type="ECO:0008006" key="4">
    <source>
        <dbReference type="Google" id="ProtNLM"/>
    </source>
</evidence>
<keyword evidence="1" id="KW-0812">Transmembrane</keyword>
<evidence type="ECO:0000313" key="2">
    <source>
        <dbReference type="EMBL" id="OGC47199.1"/>
    </source>
</evidence>
<dbReference type="Proteomes" id="UP000176608">
    <property type="component" value="Unassembled WGS sequence"/>
</dbReference>
<organism evidence="2 3">
    <name type="scientific">candidate division WWE3 bacterium RIFCSPHIGHO2_01_FULL_42_13</name>
    <dbReference type="NCBI Taxonomy" id="1802617"/>
    <lineage>
        <taxon>Bacteria</taxon>
        <taxon>Katanobacteria</taxon>
    </lineage>
</organism>
<feature type="transmembrane region" description="Helical" evidence="1">
    <location>
        <begin position="399"/>
        <end position="416"/>
    </location>
</feature>
<feature type="transmembrane region" description="Helical" evidence="1">
    <location>
        <begin position="351"/>
        <end position="368"/>
    </location>
</feature>
<keyword evidence="1" id="KW-0472">Membrane</keyword>
<sequence length="509" mass="60117">MKKLWLLLITLALFMLVFTLSNKIDFYQNDDWVYYEMVSRFMKGDFTLHPYTGPTFYTQGLIAAGFARIFSLEKLPILTLLFSVANFYLLSAFILYRMKKQFSTSVLVGLIYFFNPLNMYLTFGFMTEVYFMFFFLLSLWCILLFDETKNYKYLALMALVVFAGLNVRQVSLFIPLGLGLFYSYKQNWKPAAVSLITFGALYFYYEKIFPLTPRIIEVPLQWKNLLDKDYVAAVFIGTFIVLTAFLLPVFLSSVNIKEILSKKKHVLLFLALAVGLYFLMISNFNPHEVSWGEFPYFENTFERTGFYPRGISGTKYYFKGNYDLYRYWDLVSKILFPIFVSYVIVFKRKAINLYLVLAVVYTGMLIATKAFYDRYLHILIPTILLFLLKDYFQESKYSKVILSGFVLFLMFFSYQLSNDFVLVNKYVWNRSEEISKTEGIEEKYIKGTNAWKLNYRNVPRDYLYNFSYDSQKVNEEYACCDTLIEEKTINFPGSIFVDPKIYLYRLGEY</sequence>
<name>A0A1F4UQL0_UNCKA</name>
<keyword evidence="1" id="KW-1133">Transmembrane helix</keyword>
<gene>
    <name evidence="2" type="ORF">A2886_00955</name>
</gene>
<dbReference type="EMBL" id="MEVA01000016">
    <property type="protein sequence ID" value="OGC47199.1"/>
    <property type="molecule type" value="Genomic_DNA"/>
</dbReference>
<feature type="transmembrane region" description="Helical" evidence="1">
    <location>
        <begin position="325"/>
        <end position="344"/>
    </location>
</feature>
<proteinExistence type="predicted"/>
<accession>A0A1F4UQL0</accession>
<evidence type="ECO:0000313" key="3">
    <source>
        <dbReference type="Proteomes" id="UP000176608"/>
    </source>
</evidence>
<comment type="caution">
    <text evidence="2">The sequence shown here is derived from an EMBL/GenBank/DDBJ whole genome shotgun (WGS) entry which is preliminary data.</text>
</comment>
<feature type="transmembrane region" description="Helical" evidence="1">
    <location>
        <begin position="230"/>
        <end position="254"/>
    </location>
</feature>
<feature type="transmembrane region" description="Helical" evidence="1">
    <location>
        <begin position="117"/>
        <end position="145"/>
    </location>
</feature>
<dbReference type="STRING" id="1802617.A2886_00955"/>